<name>A0A4R2RFK6_9FIRM</name>
<accession>A0A4R2RFK6</accession>
<sequence>MVDLITANAYFTEHVLHNEEWFTADDPTRQRALNGAAKQLYRLFRGYAPDIKPLPDEAVFEQALWLLRMDETIRKSQQGVKSVSVSGLGMTMERVGTIAPEVIAILGRRVGRYAD</sequence>
<dbReference type="EMBL" id="SLXT01000029">
    <property type="protein sequence ID" value="TCP61268.1"/>
    <property type="molecule type" value="Genomic_DNA"/>
</dbReference>
<dbReference type="Proteomes" id="UP000294813">
    <property type="component" value="Unassembled WGS sequence"/>
</dbReference>
<keyword evidence="2" id="KW-1185">Reference proteome</keyword>
<evidence type="ECO:0000313" key="2">
    <source>
        <dbReference type="Proteomes" id="UP000294813"/>
    </source>
</evidence>
<organism evidence="1 2">
    <name type="scientific">Heliophilum fasciatum</name>
    <dbReference type="NCBI Taxonomy" id="35700"/>
    <lineage>
        <taxon>Bacteria</taxon>
        <taxon>Bacillati</taxon>
        <taxon>Bacillota</taxon>
        <taxon>Clostridia</taxon>
        <taxon>Eubacteriales</taxon>
        <taxon>Heliobacteriaceae</taxon>
        <taxon>Heliophilum</taxon>
    </lineage>
</organism>
<comment type="caution">
    <text evidence="1">The sequence shown here is derived from an EMBL/GenBank/DDBJ whole genome shotgun (WGS) entry which is preliminary data.</text>
</comment>
<protein>
    <submittedName>
        <fullName evidence="1">Uncharacterized protein</fullName>
    </submittedName>
</protein>
<dbReference type="AlphaFoldDB" id="A0A4R2RFK6"/>
<gene>
    <name evidence="1" type="ORF">EDD73_12921</name>
</gene>
<evidence type="ECO:0000313" key="1">
    <source>
        <dbReference type="EMBL" id="TCP61268.1"/>
    </source>
</evidence>
<proteinExistence type="predicted"/>
<reference evidence="1 2" key="1">
    <citation type="submission" date="2019-03" db="EMBL/GenBank/DDBJ databases">
        <title>Genomic Encyclopedia of Type Strains, Phase IV (KMG-IV): sequencing the most valuable type-strain genomes for metagenomic binning, comparative biology and taxonomic classification.</title>
        <authorList>
            <person name="Goeker M."/>
        </authorList>
    </citation>
    <scope>NUCLEOTIDE SEQUENCE [LARGE SCALE GENOMIC DNA]</scope>
    <source>
        <strain evidence="1 2">DSM 11170</strain>
    </source>
</reference>